<dbReference type="GO" id="GO:0005741">
    <property type="term" value="C:mitochondrial outer membrane"/>
    <property type="evidence" value="ECO:0007669"/>
    <property type="project" value="InterPro"/>
</dbReference>
<dbReference type="CDD" id="cd07306">
    <property type="entry name" value="Porin3_VDAC"/>
    <property type="match status" value="1"/>
</dbReference>
<feature type="transmembrane region" description="Helical" evidence="2">
    <location>
        <begin position="44"/>
        <end position="65"/>
    </location>
</feature>
<comment type="caution">
    <text evidence="3">The sequence shown here is derived from an EMBL/GenBank/DDBJ whole genome shotgun (WGS) entry which is preliminary data.</text>
</comment>
<proteinExistence type="inferred from homology"/>
<dbReference type="Proteomes" id="UP001157418">
    <property type="component" value="Unassembled WGS sequence"/>
</dbReference>
<evidence type="ECO:0000256" key="1">
    <source>
        <dbReference type="ARBA" id="ARBA00009624"/>
    </source>
</evidence>
<dbReference type="InterPro" id="IPR001925">
    <property type="entry name" value="Porin_Euk"/>
</dbReference>
<dbReference type="InterPro" id="IPR023614">
    <property type="entry name" value="Porin_dom_sf"/>
</dbReference>
<sequence>MLSGAKDMSFTDVHGEINENVGQHLVDHSMNEVYRRYHLRNTRWRGLLMILAFFSSICFIASQFYDIDTPLSPLISASAMNSGPGLFSHFGKKTKDLLMRDYQSDQKISVSTTSVTGVTLTSSATNKGGESTGDVGAMYKHKNTLINVKFDAQSNITMTLTLKDIAPSTNTTASLKLNNFKSSKIATTLTSTYIFFPSTKAIASLELPDFRSGKLEVHYFHHHATLTSTVALNHSPTINISATIGTPIFAMGAKVGYETPSSKFTNFTVGISVNVPDSTASIFLGDKGDTIRASCIHHFDRFKKTAVAGEFSRRLKTNKTRFTIGGCYAVDGQTMVKAKLTNHGKLSVLLKHEIFPKSFVTLSSELDTQALHKIPSGEHSDLWIGLDRHPDLD</sequence>
<dbReference type="EMBL" id="CAKMRJ010004445">
    <property type="protein sequence ID" value="CAH1437399.1"/>
    <property type="molecule type" value="Genomic_DNA"/>
</dbReference>
<keyword evidence="2" id="KW-0812">Transmembrane</keyword>
<dbReference type="GO" id="GO:0008308">
    <property type="term" value="F:voltage-gated monoatomic anion channel activity"/>
    <property type="evidence" value="ECO:0007669"/>
    <property type="project" value="InterPro"/>
</dbReference>
<dbReference type="Pfam" id="PF01459">
    <property type="entry name" value="Porin_3"/>
    <property type="match status" value="1"/>
</dbReference>
<dbReference type="PANTHER" id="PTHR11743">
    <property type="entry name" value="VOLTAGE-DEPENDENT ANION-SELECTIVE CHANNEL"/>
    <property type="match status" value="1"/>
</dbReference>
<keyword evidence="4" id="KW-1185">Reference proteome</keyword>
<comment type="similarity">
    <text evidence="1">Belongs to the eukaryotic mitochondrial porin (TC 1.B.8.1) family.</text>
</comment>
<organism evidence="3 4">
    <name type="scientific">Lactuca virosa</name>
    <dbReference type="NCBI Taxonomy" id="75947"/>
    <lineage>
        <taxon>Eukaryota</taxon>
        <taxon>Viridiplantae</taxon>
        <taxon>Streptophyta</taxon>
        <taxon>Embryophyta</taxon>
        <taxon>Tracheophyta</taxon>
        <taxon>Spermatophyta</taxon>
        <taxon>Magnoliopsida</taxon>
        <taxon>eudicotyledons</taxon>
        <taxon>Gunneridae</taxon>
        <taxon>Pentapetalae</taxon>
        <taxon>asterids</taxon>
        <taxon>campanulids</taxon>
        <taxon>Asterales</taxon>
        <taxon>Asteraceae</taxon>
        <taxon>Cichorioideae</taxon>
        <taxon>Cichorieae</taxon>
        <taxon>Lactucinae</taxon>
        <taxon>Lactuca</taxon>
    </lineage>
</organism>
<evidence type="ECO:0000313" key="3">
    <source>
        <dbReference type="EMBL" id="CAH1437399.1"/>
    </source>
</evidence>
<reference evidence="3 4" key="1">
    <citation type="submission" date="2022-01" db="EMBL/GenBank/DDBJ databases">
        <authorList>
            <person name="Xiong W."/>
            <person name="Schranz E."/>
        </authorList>
    </citation>
    <scope>NUCLEOTIDE SEQUENCE [LARGE SCALE GENOMIC DNA]</scope>
</reference>
<dbReference type="PANTHER" id="PTHR11743:SF69">
    <property type="entry name" value="PORIN DOMAIN, EUKARYOTIC PORIN_TOM40-RELATED"/>
    <property type="match status" value="1"/>
</dbReference>
<dbReference type="InterPro" id="IPR027246">
    <property type="entry name" value="Porin_Euk/Tom40"/>
</dbReference>
<gene>
    <name evidence="3" type="ORF">LVIROSA_LOCUS23731</name>
</gene>
<protein>
    <submittedName>
        <fullName evidence="3">Uncharacterized protein</fullName>
    </submittedName>
</protein>
<evidence type="ECO:0000256" key="2">
    <source>
        <dbReference type="SAM" id="Phobius"/>
    </source>
</evidence>
<keyword evidence="2" id="KW-0472">Membrane</keyword>
<name>A0AAU9NHQ5_9ASTR</name>
<evidence type="ECO:0000313" key="4">
    <source>
        <dbReference type="Proteomes" id="UP001157418"/>
    </source>
</evidence>
<dbReference type="AlphaFoldDB" id="A0AAU9NHQ5"/>
<dbReference type="Gene3D" id="2.40.160.10">
    <property type="entry name" value="Porin"/>
    <property type="match status" value="1"/>
</dbReference>
<accession>A0AAU9NHQ5</accession>
<keyword evidence="2" id="KW-1133">Transmembrane helix</keyword>